<protein>
    <submittedName>
        <fullName evidence="2">Uncharacterized protein</fullName>
    </submittedName>
</protein>
<proteinExistence type="predicted"/>
<evidence type="ECO:0000313" key="3">
    <source>
        <dbReference type="Proteomes" id="UP000001542"/>
    </source>
</evidence>
<dbReference type="InParanoid" id="A2DCL0"/>
<sequence>MPSRHRDYKKVQNRSFETTSSDSEDSNSFKRVQPEEWFNKKRPFDSDSDHQVQMVTKRKNTPPPPPPPPLHQGSKRNITTKKTKDLNMDVPKQVQAAIERAKIKRPQDFAHNGPIQYEEGVSIEKERVINGFKMSIQNLNTEALSFFYDLQAIHFVKGYSVDAMVEIIRNFFNNEEKKQLVSVIKEDLYRRKEQELQDYIQNEYPKYNYKLTGCDLQHTVNELSDVYLLSLQSVIEIETRETITKFKPENSIEALTEEFIISIISWYKYNTTSWMQDLYRVFPGAIIQFTKRELLIELKSDWLWAAQLVVAYNKIREYDEDCNKQCQKTLQEYEIKRFEDPSDLTFGQEVFYIDDDEYSVHNGILSSFDNLYTIHHSLFYEVFKTNNWKIILPANDIQNKSIWIRQEKLREARRRKYERARLSLIEEEKKEEMDK</sequence>
<dbReference type="EMBL" id="DS113187">
    <property type="protein sequence ID" value="EAY21947.1"/>
    <property type="molecule type" value="Genomic_DNA"/>
</dbReference>
<dbReference type="KEGG" id="tva:5467499"/>
<evidence type="ECO:0000256" key="1">
    <source>
        <dbReference type="SAM" id="MobiDB-lite"/>
    </source>
</evidence>
<dbReference type="VEuPathDB" id="TrichDB:TVAG_250070"/>
<organism evidence="2 3">
    <name type="scientific">Trichomonas vaginalis (strain ATCC PRA-98 / G3)</name>
    <dbReference type="NCBI Taxonomy" id="412133"/>
    <lineage>
        <taxon>Eukaryota</taxon>
        <taxon>Metamonada</taxon>
        <taxon>Parabasalia</taxon>
        <taxon>Trichomonadida</taxon>
        <taxon>Trichomonadidae</taxon>
        <taxon>Trichomonas</taxon>
    </lineage>
</organism>
<feature type="compositionally biased region" description="Pro residues" evidence="1">
    <location>
        <begin position="61"/>
        <end position="70"/>
    </location>
</feature>
<feature type="region of interest" description="Disordered" evidence="1">
    <location>
        <begin position="1"/>
        <end position="76"/>
    </location>
</feature>
<dbReference type="SUPFAM" id="SSF101447">
    <property type="entry name" value="Formin homology 2 domain (FH2 domain)"/>
    <property type="match status" value="1"/>
</dbReference>
<dbReference type="AlphaFoldDB" id="A2DCL0"/>
<dbReference type="VEuPathDB" id="TrichDB:TVAGG3_0956230"/>
<feature type="compositionally biased region" description="Basic residues" evidence="1">
    <location>
        <begin position="1"/>
        <end position="12"/>
    </location>
</feature>
<evidence type="ECO:0000313" key="2">
    <source>
        <dbReference type="EMBL" id="EAY21947.1"/>
    </source>
</evidence>
<accession>A2DCL0</accession>
<reference evidence="2" key="1">
    <citation type="submission" date="2006-10" db="EMBL/GenBank/DDBJ databases">
        <authorList>
            <person name="Amadeo P."/>
            <person name="Zhao Q."/>
            <person name="Wortman J."/>
            <person name="Fraser-Liggett C."/>
            <person name="Carlton J."/>
        </authorList>
    </citation>
    <scope>NUCLEOTIDE SEQUENCE</scope>
    <source>
        <strain evidence="2">G3</strain>
    </source>
</reference>
<dbReference type="RefSeq" id="XP_001582933.1">
    <property type="nucleotide sequence ID" value="XM_001582883.1"/>
</dbReference>
<dbReference type="Proteomes" id="UP000001542">
    <property type="component" value="Unassembled WGS sequence"/>
</dbReference>
<name>A2DCL0_TRIV3</name>
<reference evidence="2" key="2">
    <citation type="journal article" date="2007" name="Science">
        <title>Draft genome sequence of the sexually transmitted pathogen Trichomonas vaginalis.</title>
        <authorList>
            <person name="Carlton J.M."/>
            <person name="Hirt R.P."/>
            <person name="Silva J.C."/>
            <person name="Delcher A.L."/>
            <person name="Schatz M."/>
            <person name="Zhao Q."/>
            <person name="Wortman J.R."/>
            <person name="Bidwell S.L."/>
            <person name="Alsmark U.C.M."/>
            <person name="Besteiro S."/>
            <person name="Sicheritz-Ponten T."/>
            <person name="Noel C.J."/>
            <person name="Dacks J.B."/>
            <person name="Foster P.G."/>
            <person name="Simillion C."/>
            <person name="Van de Peer Y."/>
            <person name="Miranda-Saavedra D."/>
            <person name="Barton G.J."/>
            <person name="Westrop G.D."/>
            <person name="Mueller S."/>
            <person name="Dessi D."/>
            <person name="Fiori P.L."/>
            <person name="Ren Q."/>
            <person name="Paulsen I."/>
            <person name="Zhang H."/>
            <person name="Bastida-Corcuera F.D."/>
            <person name="Simoes-Barbosa A."/>
            <person name="Brown M.T."/>
            <person name="Hayes R.D."/>
            <person name="Mukherjee M."/>
            <person name="Okumura C.Y."/>
            <person name="Schneider R."/>
            <person name="Smith A.J."/>
            <person name="Vanacova S."/>
            <person name="Villalvazo M."/>
            <person name="Haas B.J."/>
            <person name="Pertea M."/>
            <person name="Feldblyum T.V."/>
            <person name="Utterback T.R."/>
            <person name="Shu C.L."/>
            <person name="Osoegawa K."/>
            <person name="de Jong P.J."/>
            <person name="Hrdy I."/>
            <person name="Horvathova L."/>
            <person name="Zubacova Z."/>
            <person name="Dolezal P."/>
            <person name="Malik S.B."/>
            <person name="Logsdon J.M. Jr."/>
            <person name="Henze K."/>
            <person name="Gupta A."/>
            <person name="Wang C.C."/>
            <person name="Dunne R.L."/>
            <person name="Upcroft J.A."/>
            <person name="Upcroft P."/>
            <person name="White O."/>
            <person name="Salzberg S.L."/>
            <person name="Tang P."/>
            <person name="Chiu C.-H."/>
            <person name="Lee Y.-S."/>
            <person name="Embley T.M."/>
            <person name="Coombs G.H."/>
            <person name="Mottram J.C."/>
            <person name="Tachezy J."/>
            <person name="Fraser-Liggett C.M."/>
            <person name="Johnson P.J."/>
        </authorList>
    </citation>
    <scope>NUCLEOTIDE SEQUENCE [LARGE SCALE GENOMIC DNA]</scope>
    <source>
        <strain evidence="2">G3</strain>
    </source>
</reference>
<feature type="compositionally biased region" description="Basic and acidic residues" evidence="1">
    <location>
        <begin position="32"/>
        <end position="50"/>
    </location>
</feature>
<keyword evidence="3" id="KW-1185">Reference proteome</keyword>
<gene>
    <name evidence="2" type="ORF">TVAG_250070</name>
</gene>